<organism evidence="1 2">
    <name type="scientific">Thermomonospora echinospora</name>
    <dbReference type="NCBI Taxonomy" id="1992"/>
    <lineage>
        <taxon>Bacteria</taxon>
        <taxon>Bacillati</taxon>
        <taxon>Actinomycetota</taxon>
        <taxon>Actinomycetes</taxon>
        <taxon>Streptosporangiales</taxon>
        <taxon>Thermomonosporaceae</taxon>
        <taxon>Thermomonospora</taxon>
    </lineage>
</organism>
<dbReference type="RefSeq" id="WP_103938508.1">
    <property type="nucleotide sequence ID" value="NZ_FNVO01000005.1"/>
</dbReference>
<dbReference type="EMBL" id="FNVO01000005">
    <property type="protein sequence ID" value="SEG42732.1"/>
    <property type="molecule type" value="Genomic_DNA"/>
</dbReference>
<protein>
    <recommendedName>
        <fullName evidence="3">YjbR protein</fullName>
    </recommendedName>
</protein>
<keyword evidence="2" id="KW-1185">Reference proteome</keyword>
<gene>
    <name evidence="1" type="ORF">SAMN04489712_105156</name>
</gene>
<proteinExistence type="predicted"/>
<evidence type="ECO:0000313" key="2">
    <source>
        <dbReference type="Proteomes" id="UP000236723"/>
    </source>
</evidence>
<dbReference type="OrthoDB" id="6167040at2"/>
<name>A0A1H6A2Z2_9ACTN</name>
<dbReference type="InterPro" id="IPR058532">
    <property type="entry name" value="YjbR/MT2646/Rv2570-like"/>
</dbReference>
<dbReference type="SUPFAM" id="SSF142906">
    <property type="entry name" value="YjbR-like"/>
    <property type="match status" value="1"/>
</dbReference>
<sequence>MGGADAEAFQRMVMDLPEVEEREHANWVSLKVRGKGFCYLAQDGQEVLLKATREEQEALVAENPAAYEVAYTSGRFGWVKVRLAEVPVDELEELVVEAWRLSAPKRLAVAYLAGRG</sequence>
<reference evidence="2" key="1">
    <citation type="submission" date="2016-10" db="EMBL/GenBank/DDBJ databases">
        <authorList>
            <person name="Varghese N."/>
            <person name="Submissions S."/>
        </authorList>
    </citation>
    <scope>NUCLEOTIDE SEQUENCE [LARGE SCALE GENOMIC DNA]</scope>
    <source>
        <strain evidence="2">DSM 43163</strain>
    </source>
</reference>
<dbReference type="Gene3D" id="3.90.1150.30">
    <property type="match status" value="1"/>
</dbReference>
<dbReference type="Pfam" id="PF04237">
    <property type="entry name" value="YjbR"/>
    <property type="match status" value="1"/>
</dbReference>
<accession>A0A1H6A2Z2</accession>
<dbReference type="Proteomes" id="UP000236723">
    <property type="component" value="Unassembled WGS sequence"/>
</dbReference>
<evidence type="ECO:0008006" key="3">
    <source>
        <dbReference type="Google" id="ProtNLM"/>
    </source>
</evidence>
<dbReference type="InterPro" id="IPR038056">
    <property type="entry name" value="YjbR-like_sf"/>
</dbReference>
<dbReference type="AlphaFoldDB" id="A0A1H6A2Z2"/>
<evidence type="ECO:0000313" key="1">
    <source>
        <dbReference type="EMBL" id="SEG42732.1"/>
    </source>
</evidence>